<feature type="domain" description="ER-bound oxygenase mpaB/mpaB'/Rubber oxygenase catalytic" evidence="1">
    <location>
        <begin position="33"/>
        <end position="268"/>
    </location>
</feature>
<evidence type="ECO:0000259" key="1">
    <source>
        <dbReference type="Pfam" id="PF09995"/>
    </source>
</evidence>
<dbReference type="GO" id="GO:0016491">
    <property type="term" value="F:oxidoreductase activity"/>
    <property type="evidence" value="ECO:0007669"/>
    <property type="project" value="InterPro"/>
</dbReference>
<dbReference type="PANTHER" id="PTHR36151">
    <property type="entry name" value="BLR2777 PROTEIN"/>
    <property type="match status" value="1"/>
</dbReference>
<evidence type="ECO:0000313" key="3">
    <source>
        <dbReference type="Proteomes" id="UP000529783"/>
    </source>
</evidence>
<comment type="caution">
    <text evidence="2">The sequence shown here is derived from an EMBL/GenBank/DDBJ whole genome shotgun (WGS) entry which is preliminary data.</text>
</comment>
<proteinExistence type="predicted"/>
<dbReference type="Proteomes" id="UP000529783">
    <property type="component" value="Unassembled WGS sequence"/>
</dbReference>
<sequence>MPAPSPPPTVATAAARERARTARAPLGPGTLLWRYAADLRSLLPGAAAGLMQLMHPGIGAGVTEHSAFFDAPFDRIHRSVPQIWATILAPDGAARARTIRDLHRAIGGVDEHARRYHALEPETFWWAHATFTWEIFKAAETFHPGTLTAEDHEQMYAETVTWYSRYGVSMRPVPADYAAFQSRFWHICTRTLELTPAAARALEIAKHGSGTLTLLPVGGSRVDRAGRLVIERPLRLITFGCLPQTVRNRFDIPWSPLDQAQFAALALANRQGYRMMPTGLNHRALRGMLRYIGAQTRRNRYRPAA</sequence>
<organism evidence="2 3">
    <name type="scientific">Actinomadura luteofluorescens</name>
    <dbReference type="NCBI Taxonomy" id="46163"/>
    <lineage>
        <taxon>Bacteria</taxon>
        <taxon>Bacillati</taxon>
        <taxon>Actinomycetota</taxon>
        <taxon>Actinomycetes</taxon>
        <taxon>Streptosporangiales</taxon>
        <taxon>Thermomonosporaceae</taxon>
        <taxon>Actinomadura</taxon>
    </lineage>
</organism>
<accession>A0A7Y9EP79</accession>
<dbReference type="EMBL" id="JACCBA010000001">
    <property type="protein sequence ID" value="NYD51362.1"/>
    <property type="molecule type" value="Genomic_DNA"/>
</dbReference>
<dbReference type="PANTHER" id="PTHR36151:SF3">
    <property type="entry name" value="ER-BOUND OXYGENASE MPAB_MPAB'_RUBBER OXYGENASE CATALYTIC DOMAIN-CONTAINING PROTEIN"/>
    <property type="match status" value="1"/>
</dbReference>
<evidence type="ECO:0000313" key="2">
    <source>
        <dbReference type="EMBL" id="NYD51362.1"/>
    </source>
</evidence>
<dbReference type="Pfam" id="PF09995">
    <property type="entry name" value="MPAB_Lcp_cat"/>
    <property type="match status" value="1"/>
</dbReference>
<reference evidence="2 3" key="1">
    <citation type="submission" date="2020-07" db="EMBL/GenBank/DDBJ databases">
        <title>Sequencing the genomes of 1000 actinobacteria strains.</title>
        <authorList>
            <person name="Klenk H.-P."/>
        </authorList>
    </citation>
    <scope>NUCLEOTIDE SEQUENCE [LARGE SCALE GENOMIC DNA]</scope>
    <source>
        <strain evidence="2 3">DSM 40398</strain>
    </source>
</reference>
<gene>
    <name evidence="2" type="ORF">BJY14_007345</name>
</gene>
<dbReference type="RefSeq" id="WP_179847766.1">
    <property type="nucleotide sequence ID" value="NZ_JACCBA010000001.1"/>
</dbReference>
<keyword evidence="3" id="KW-1185">Reference proteome</keyword>
<protein>
    <submittedName>
        <fullName evidence="2">Uncharacterized protein (DUF2236 family)</fullName>
    </submittedName>
</protein>
<name>A0A7Y9EP79_9ACTN</name>
<dbReference type="AlphaFoldDB" id="A0A7Y9EP79"/>
<dbReference type="InterPro" id="IPR018713">
    <property type="entry name" value="MPAB/Lcp_cat_dom"/>
</dbReference>